<evidence type="ECO:0000256" key="1">
    <source>
        <dbReference type="SAM" id="SignalP"/>
    </source>
</evidence>
<feature type="chain" id="PRO_5011734045" evidence="1">
    <location>
        <begin position="22"/>
        <end position="88"/>
    </location>
</feature>
<name>A0A1I6G0P5_9RHOB</name>
<accession>A0A1I6G0P5</accession>
<sequence>MNILKSAALVASFALAGPALADGGASFVYMPHLTYTAQDAAVSKDVVPASLKKPDTCTQLERGGDVTSDACGTLASSDLVKRKLSHDE</sequence>
<dbReference type="STRING" id="670154.SAMN04488002_0688"/>
<keyword evidence="3" id="KW-1185">Reference proteome</keyword>
<dbReference type="Proteomes" id="UP000199658">
    <property type="component" value="Unassembled WGS sequence"/>
</dbReference>
<evidence type="ECO:0000313" key="2">
    <source>
        <dbReference type="EMBL" id="SFR35732.1"/>
    </source>
</evidence>
<reference evidence="3" key="1">
    <citation type="submission" date="2016-10" db="EMBL/GenBank/DDBJ databases">
        <authorList>
            <person name="Varghese N."/>
            <person name="Submissions S."/>
        </authorList>
    </citation>
    <scope>NUCLEOTIDE SEQUENCE [LARGE SCALE GENOMIC DNA]</scope>
    <source>
        <strain evidence="3">DSM 26921</strain>
    </source>
</reference>
<gene>
    <name evidence="2" type="ORF">SAMN04488002_0688</name>
</gene>
<protein>
    <submittedName>
        <fullName evidence="2">Uncharacterized protein</fullName>
    </submittedName>
</protein>
<dbReference type="RefSeq" id="WP_090212523.1">
    <property type="nucleotide sequence ID" value="NZ_FOYO01000001.1"/>
</dbReference>
<dbReference type="EMBL" id="FOYO01000001">
    <property type="protein sequence ID" value="SFR35732.1"/>
    <property type="molecule type" value="Genomic_DNA"/>
</dbReference>
<dbReference type="OrthoDB" id="7868176at2"/>
<keyword evidence="1" id="KW-0732">Signal</keyword>
<dbReference type="AlphaFoldDB" id="A0A1I6G0P5"/>
<proteinExistence type="predicted"/>
<feature type="signal peptide" evidence="1">
    <location>
        <begin position="1"/>
        <end position="21"/>
    </location>
</feature>
<organism evidence="2 3">
    <name type="scientific">Litoreibacter janthinus</name>
    <dbReference type="NCBI Taxonomy" id="670154"/>
    <lineage>
        <taxon>Bacteria</taxon>
        <taxon>Pseudomonadati</taxon>
        <taxon>Pseudomonadota</taxon>
        <taxon>Alphaproteobacteria</taxon>
        <taxon>Rhodobacterales</taxon>
        <taxon>Roseobacteraceae</taxon>
        <taxon>Litoreibacter</taxon>
    </lineage>
</organism>
<evidence type="ECO:0000313" key="3">
    <source>
        <dbReference type="Proteomes" id="UP000199658"/>
    </source>
</evidence>